<keyword evidence="1" id="KW-0812">Transmembrane</keyword>
<proteinExistence type="predicted"/>
<dbReference type="GO" id="GO:0055088">
    <property type="term" value="P:lipid homeostasis"/>
    <property type="evidence" value="ECO:0007669"/>
    <property type="project" value="TreeGrafter"/>
</dbReference>
<accession>A0A9P7UVW8</accession>
<evidence type="ECO:0000313" key="3">
    <source>
        <dbReference type="Proteomes" id="UP001049176"/>
    </source>
</evidence>
<dbReference type="InterPro" id="IPR050846">
    <property type="entry name" value="TLCD"/>
</dbReference>
<keyword evidence="1" id="KW-0472">Membrane</keyword>
<feature type="transmembrane region" description="Helical" evidence="1">
    <location>
        <begin position="109"/>
        <end position="127"/>
    </location>
</feature>
<gene>
    <name evidence="2" type="ORF">E1B28_005806</name>
</gene>
<dbReference type="EMBL" id="CM032183">
    <property type="protein sequence ID" value="KAG7095011.1"/>
    <property type="molecule type" value="Genomic_DNA"/>
</dbReference>
<feature type="transmembrane region" description="Helical" evidence="1">
    <location>
        <begin position="134"/>
        <end position="155"/>
    </location>
</feature>
<dbReference type="PANTHER" id="PTHR13439">
    <property type="entry name" value="CT120 PROTEIN"/>
    <property type="match status" value="1"/>
</dbReference>
<dbReference type="Proteomes" id="UP001049176">
    <property type="component" value="Chromosome 3"/>
</dbReference>
<reference evidence="2" key="1">
    <citation type="journal article" date="2021" name="Genome Biol. Evol.">
        <title>The assembled and annotated genome of the fairy-ring fungus Marasmius oreades.</title>
        <authorList>
            <person name="Hiltunen M."/>
            <person name="Ament-Velasquez S.L."/>
            <person name="Johannesson H."/>
        </authorList>
    </citation>
    <scope>NUCLEOTIDE SEQUENCE</scope>
    <source>
        <strain evidence="2">03SP1</strain>
    </source>
</reference>
<sequence>MDLCLVFTSFILLIALHQLLTFRYTVENQNSWIITTIASAIMTLCSLPFLWDFVLESLNSQFSWQMAGEGVKGVRARSMLAFVANRFFQSYLLADLTAGIFYYRGRINLLTGWMHHIAYVGIVEFAIRQRRPHIFCLAAFMELPTFILGVFILAPKTRSNVLFAVVFFLTRILFNIVLVISYALPDVRKHATGDSFAVSGILLGALPLHIIWFVGCIKGFARRAKEAKDARLSERRINTVEVNLKVYNATDEKRSPTPSSTRKALAAIHHPVVVPPGHVHPHPATDAAQHYYHRLCSRFDRWRIVHGDVHRHGQQNGAHEGDMAQLYTLRGGSLSDYRARIREYRRNVARKYREYAGAGAVSRESREKMFDWVGLGTSRGPKSSRRATC</sequence>
<dbReference type="RefSeq" id="XP_043011481.1">
    <property type="nucleotide sequence ID" value="XM_043150394.1"/>
</dbReference>
<evidence type="ECO:0000313" key="2">
    <source>
        <dbReference type="EMBL" id="KAG7095011.1"/>
    </source>
</evidence>
<dbReference type="OrthoDB" id="341353at2759"/>
<evidence type="ECO:0000256" key="1">
    <source>
        <dbReference type="SAM" id="Phobius"/>
    </source>
</evidence>
<feature type="transmembrane region" description="Helical" evidence="1">
    <location>
        <begin position="196"/>
        <end position="215"/>
    </location>
</feature>
<protein>
    <recommendedName>
        <fullName evidence="4">TLC domain-containing protein</fullName>
    </recommendedName>
</protein>
<name>A0A9P7UVW8_9AGAR</name>
<feature type="transmembrane region" description="Helical" evidence="1">
    <location>
        <begin position="161"/>
        <end position="184"/>
    </location>
</feature>
<evidence type="ECO:0008006" key="4">
    <source>
        <dbReference type="Google" id="ProtNLM"/>
    </source>
</evidence>
<dbReference type="GO" id="GO:0005783">
    <property type="term" value="C:endoplasmic reticulum"/>
    <property type="evidence" value="ECO:0007669"/>
    <property type="project" value="TreeGrafter"/>
</dbReference>
<feature type="transmembrane region" description="Helical" evidence="1">
    <location>
        <begin position="31"/>
        <end position="58"/>
    </location>
</feature>
<dbReference type="AlphaFoldDB" id="A0A9P7UVW8"/>
<organism evidence="2 3">
    <name type="scientific">Marasmius oreades</name>
    <name type="common">fairy-ring Marasmius</name>
    <dbReference type="NCBI Taxonomy" id="181124"/>
    <lineage>
        <taxon>Eukaryota</taxon>
        <taxon>Fungi</taxon>
        <taxon>Dikarya</taxon>
        <taxon>Basidiomycota</taxon>
        <taxon>Agaricomycotina</taxon>
        <taxon>Agaricomycetes</taxon>
        <taxon>Agaricomycetidae</taxon>
        <taxon>Agaricales</taxon>
        <taxon>Marasmiineae</taxon>
        <taxon>Marasmiaceae</taxon>
        <taxon>Marasmius</taxon>
    </lineage>
</organism>
<keyword evidence="3" id="KW-1185">Reference proteome</keyword>
<dbReference type="GeneID" id="66074882"/>
<comment type="caution">
    <text evidence="2">The sequence shown here is derived from an EMBL/GenBank/DDBJ whole genome shotgun (WGS) entry which is preliminary data.</text>
</comment>
<dbReference type="KEGG" id="more:E1B28_005806"/>
<keyword evidence="1" id="KW-1133">Transmembrane helix</keyword>
<dbReference type="PANTHER" id="PTHR13439:SF72">
    <property type="entry name" value="TLC DOMAIN-CONTAINING PROTEIN"/>
    <property type="match status" value="1"/>
</dbReference>